<evidence type="ECO:0000256" key="1">
    <source>
        <dbReference type="SAM" id="MobiDB-lite"/>
    </source>
</evidence>
<keyword evidence="3" id="KW-1185">Reference proteome</keyword>
<comment type="caution">
    <text evidence="2">The sequence shown here is derived from an EMBL/GenBank/DDBJ whole genome shotgun (WGS) entry which is preliminary data.</text>
</comment>
<reference evidence="2 3" key="1">
    <citation type="journal article" date="2023" name="G3 (Bethesda)">
        <title>A chromosome-length genome assembly and annotation of blackberry (Rubus argutus, cv. 'Hillquist').</title>
        <authorList>
            <person name="Bruna T."/>
            <person name="Aryal R."/>
            <person name="Dudchenko O."/>
            <person name="Sargent D.J."/>
            <person name="Mead D."/>
            <person name="Buti M."/>
            <person name="Cavallini A."/>
            <person name="Hytonen T."/>
            <person name="Andres J."/>
            <person name="Pham M."/>
            <person name="Weisz D."/>
            <person name="Mascagni F."/>
            <person name="Usai G."/>
            <person name="Natali L."/>
            <person name="Bassil N."/>
            <person name="Fernandez G.E."/>
            <person name="Lomsadze A."/>
            <person name="Armour M."/>
            <person name="Olukolu B."/>
            <person name="Poorten T."/>
            <person name="Britton C."/>
            <person name="Davik J."/>
            <person name="Ashrafi H."/>
            <person name="Aiden E.L."/>
            <person name="Borodovsky M."/>
            <person name="Worthington M."/>
        </authorList>
    </citation>
    <scope>NUCLEOTIDE SEQUENCE [LARGE SCALE GENOMIC DNA]</scope>
    <source>
        <strain evidence="2">PI 553951</strain>
    </source>
</reference>
<protein>
    <submittedName>
        <fullName evidence="2">Uncharacterized protein</fullName>
    </submittedName>
</protein>
<dbReference type="AlphaFoldDB" id="A0AAW1YLC8"/>
<dbReference type="Proteomes" id="UP001457282">
    <property type="component" value="Unassembled WGS sequence"/>
</dbReference>
<evidence type="ECO:0000313" key="2">
    <source>
        <dbReference type="EMBL" id="KAK9949327.1"/>
    </source>
</evidence>
<gene>
    <name evidence="2" type="ORF">M0R45_004856</name>
</gene>
<proteinExistence type="predicted"/>
<sequence length="173" mass="19070">MTPFRIETHSHPQSPQPTLQPVKETGVPVFSPNSRARAPLPTATKPSSLLIPKPPAPCSAVSHATKRPATPPSNQTLSSLPSPHRSPRRSETNHCRWQRCRLVSWRASAVREDGEEARSWAATSASGSGRRIYAGGGSWLGGGLGCRVNYERDCGEVELWFERGLVARRRWVR</sequence>
<accession>A0AAW1YLC8</accession>
<feature type="compositionally biased region" description="Basic and acidic residues" evidence="1">
    <location>
        <begin position="1"/>
        <end position="10"/>
    </location>
</feature>
<dbReference type="EMBL" id="JBEDUW010000001">
    <property type="protein sequence ID" value="KAK9949327.1"/>
    <property type="molecule type" value="Genomic_DNA"/>
</dbReference>
<feature type="region of interest" description="Disordered" evidence="1">
    <location>
        <begin position="1"/>
        <end position="93"/>
    </location>
</feature>
<organism evidence="2 3">
    <name type="scientific">Rubus argutus</name>
    <name type="common">Southern blackberry</name>
    <dbReference type="NCBI Taxonomy" id="59490"/>
    <lineage>
        <taxon>Eukaryota</taxon>
        <taxon>Viridiplantae</taxon>
        <taxon>Streptophyta</taxon>
        <taxon>Embryophyta</taxon>
        <taxon>Tracheophyta</taxon>
        <taxon>Spermatophyta</taxon>
        <taxon>Magnoliopsida</taxon>
        <taxon>eudicotyledons</taxon>
        <taxon>Gunneridae</taxon>
        <taxon>Pentapetalae</taxon>
        <taxon>rosids</taxon>
        <taxon>fabids</taxon>
        <taxon>Rosales</taxon>
        <taxon>Rosaceae</taxon>
        <taxon>Rosoideae</taxon>
        <taxon>Rosoideae incertae sedis</taxon>
        <taxon>Rubus</taxon>
    </lineage>
</organism>
<evidence type="ECO:0000313" key="3">
    <source>
        <dbReference type="Proteomes" id="UP001457282"/>
    </source>
</evidence>
<name>A0AAW1YLC8_RUBAR</name>